<dbReference type="SUPFAM" id="SSF53800">
    <property type="entry name" value="Chelatase"/>
    <property type="match status" value="1"/>
</dbReference>
<evidence type="ECO:0000313" key="2">
    <source>
        <dbReference type="Proteomes" id="UP000038045"/>
    </source>
</evidence>
<protein>
    <submittedName>
        <fullName evidence="3">Ferrochelatase</fullName>
    </submittedName>
</protein>
<proteinExistence type="predicted"/>
<sequence length="262" mass="27983">MLWAGAPVQIRRPWIHPQRRPEASQSLTGVSRLIPMTHTPARARLRPAGRAGGVHRPLSEDAAGRRRPGAEDLRELGRGPARRSVRDPGAEAASEAGRPRPRAGRHRAPDRLPEGLGGPGRTLCARMRRAGRGAGHRLSAGRRPARPEDQAHSGRAGPSAAARRRRGAGPPRRSADGGLGPGAVDFQPRPRHPAGCAHRPCRASAETDRRPMNQTAATLEGRSGRRVAVVLTNLGGPDRPEAVKPFLFNLFNDPAIIGLPGI</sequence>
<feature type="region of interest" description="Disordered" evidence="1">
    <location>
        <begin position="38"/>
        <end position="212"/>
    </location>
</feature>
<keyword evidence="2" id="KW-1185">Reference proteome</keyword>
<dbReference type="WBParaSite" id="PTRK_0000593200.1">
    <property type="protein sequence ID" value="PTRK_0000593200.1"/>
    <property type="gene ID" value="PTRK_0000593200"/>
</dbReference>
<dbReference type="STRING" id="131310.A0A0N4ZE78"/>
<dbReference type="Pfam" id="PF00762">
    <property type="entry name" value="Ferrochelatase"/>
    <property type="match status" value="1"/>
</dbReference>
<evidence type="ECO:0000313" key="3">
    <source>
        <dbReference type="WBParaSite" id="PTRK_0000593200.1"/>
    </source>
</evidence>
<name>A0A0N4ZE78_PARTI</name>
<feature type="compositionally biased region" description="Basic residues" evidence="1">
    <location>
        <begin position="126"/>
        <end position="144"/>
    </location>
</feature>
<feature type="compositionally biased region" description="Basic and acidic residues" evidence="1">
    <location>
        <begin position="57"/>
        <end position="77"/>
    </location>
</feature>
<dbReference type="GO" id="GO:0006783">
    <property type="term" value="P:heme biosynthetic process"/>
    <property type="evidence" value="ECO:0007669"/>
    <property type="project" value="InterPro"/>
</dbReference>
<organism evidence="2 3">
    <name type="scientific">Parastrongyloides trichosuri</name>
    <name type="common">Possum-specific nematode worm</name>
    <dbReference type="NCBI Taxonomy" id="131310"/>
    <lineage>
        <taxon>Eukaryota</taxon>
        <taxon>Metazoa</taxon>
        <taxon>Ecdysozoa</taxon>
        <taxon>Nematoda</taxon>
        <taxon>Chromadorea</taxon>
        <taxon>Rhabditida</taxon>
        <taxon>Tylenchina</taxon>
        <taxon>Panagrolaimomorpha</taxon>
        <taxon>Strongyloidoidea</taxon>
        <taxon>Strongyloididae</taxon>
        <taxon>Parastrongyloides</taxon>
    </lineage>
</organism>
<evidence type="ECO:0000256" key="1">
    <source>
        <dbReference type="SAM" id="MobiDB-lite"/>
    </source>
</evidence>
<dbReference type="AlphaFoldDB" id="A0A0N4ZE78"/>
<accession>A0A0N4ZE78</accession>
<dbReference type="Gene3D" id="3.40.50.1400">
    <property type="match status" value="1"/>
</dbReference>
<dbReference type="Proteomes" id="UP000038045">
    <property type="component" value="Unplaced"/>
</dbReference>
<dbReference type="GO" id="GO:0004325">
    <property type="term" value="F:ferrochelatase activity"/>
    <property type="evidence" value="ECO:0007669"/>
    <property type="project" value="InterPro"/>
</dbReference>
<dbReference type="InterPro" id="IPR001015">
    <property type="entry name" value="Ferrochelatase"/>
</dbReference>
<reference evidence="3" key="1">
    <citation type="submission" date="2017-02" db="UniProtKB">
        <authorList>
            <consortium name="WormBaseParasite"/>
        </authorList>
    </citation>
    <scope>IDENTIFICATION</scope>
</reference>